<dbReference type="Gene3D" id="2.30.42.10">
    <property type="match status" value="1"/>
</dbReference>
<accession>A0A8T9STR6</accession>
<gene>
    <name evidence="2" type="ORF">MUN82_11690</name>
</gene>
<dbReference type="AlphaFoldDB" id="A0A8T9STR6"/>
<reference evidence="2 3" key="1">
    <citation type="submission" date="2022-04" db="EMBL/GenBank/DDBJ databases">
        <title>Hymenobacter sp. isolated from the air.</title>
        <authorList>
            <person name="Won M."/>
            <person name="Lee C.-M."/>
            <person name="Woen H.-Y."/>
            <person name="Kwon S.-W."/>
        </authorList>
    </citation>
    <scope>NUCLEOTIDE SEQUENCE [LARGE SCALE GENOMIC DNA]</scope>
    <source>
        <strain evidence="3">5413 J-13</strain>
    </source>
</reference>
<feature type="domain" description="PDZ" evidence="1">
    <location>
        <begin position="339"/>
        <end position="409"/>
    </location>
</feature>
<organism evidence="2 3">
    <name type="scientific">Hymenobacter aerilatus</name>
    <dbReference type="NCBI Taxonomy" id="2932251"/>
    <lineage>
        <taxon>Bacteria</taxon>
        <taxon>Pseudomonadati</taxon>
        <taxon>Bacteroidota</taxon>
        <taxon>Cytophagia</taxon>
        <taxon>Cytophagales</taxon>
        <taxon>Hymenobacteraceae</taxon>
        <taxon>Hymenobacter</taxon>
    </lineage>
</organism>
<dbReference type="InterPro" id="IPR041489">
    <property type="entry name" value="PDZ_6"/>
</dbReference>
<name>A0A8T9STR6_9BACT</name>
<evidence type="ECO:0000259" key="1">
    <source>
        <dbReference type="PROSITE" id="PS50106"/>
    </source>
</evidence>
<dbReference type="SMART" id="SM00228">
    <property type="entry name" value="PDZ"/>
    <property type="match status" value="1"/>
</dbReference>
<dbReference type="KEGG" id="haei:MUN82_11690"/>
<keyword evidence="2" id="KW-0378">Hydrolase</keyword>
<protein>
    <submittedName>
        <fullName evidence="2">Aspartyl protease family protein</fullName>
    </submittedName>
</protein>
<dbReference type="RefSeq" id="WP_245090434.1">
    <property type="nucleotide sequence ID" value="NZ_CP095053.1"/>
</dbReference>
<keyword evidence="3" id="KW-1185">Reference proteome</keyword>
<dbReference type="InterPro" id="IPR036034">
    <property type="entry name" value="PDZ_sf"/>
</dbReference>
<dbReference type="GO" id="GO:0008233">
    <property type="term" value="F:peptidase activity"/>
    <property type="evidence" value="ECO:0007669"/>
    <property type="project" value="UniProtKB-KW"/>
</dbReference>
<dbReference type="PROSITE" id="PS50106">
    <property type="entry name" value="PDZ"/>
    <property type="match status" value="1"/>
</dbReference>
<dbReference type="SUPFAM" id="SSF50630">
    <property type="entry name" value="Acid proteases"/>
    <property type="match status" value="1"/>
</dbReference>
<dbReference type="Pfam" id="PF13650">
    <property type="entry name" value="Asp_protease_2"/>
    <property type="match status" value="1"/>
</dbReference>
<dbReference type="InterPro" id="IPR021109">
    <property type="entry name" value="Peptidase_aspartic_dom_sf"/>
</dbReference>
<dbReference type="Gene3D" id="2.40.70.10">
    <property type="entry name" value="Acid Proteases"/>
    <property type="match status" value="2"/>
</dbReference>
<evidence type="ECO:0000313" key="2">
    <source>
        <dbReference type="EMBL" id="UOR03610.1"/>
    </source>
</evidence>
<dbReference type="Pfam" id="PF17820">
    <property type="entry name" value="PDZ_6"/>
    <property type="match status" value="1"/>
</dbReference>
<dbReference type="InterPro" id="IPR001478">
    <property type="entry name" value="PDZ"/>
</dbReference>
<keyword evidence="2" id="KW-0645">Protease</keyword>
<dbReference type="Proteomes" id="UP000829925">
    <property type="component" value="Chromosome"/>
</dbReference>
<proteinExistence type="predicted"/>
<evidence type="ECO:0000313" key="3">
    <source>
        <dbReference type="Proteomes" id="UP000829925"/>
    </source>
</evidence>
<dbReference type="EMBL" id="CP095053">
    <property type="protein sequence ID" value="UOR03610.1"/>
    <property type="molecule type" value="Genomic_DNA"/>
</dbReference>
<dbReference type="SUPFAM" id="SSF50156">
    <property type="entry name" value="PDZ domain-like"/>
    <property type="match status" value="1"/>
</dbReference>
<dbReference type="GO" id="GO:0006508">
    <property type="term" value="P:proteolysis"/>
    <property type="evidence" value="ECO:0007669"/>
    <property type="project" value="UniProtKB-KW"/>
</dbReference>
<sequence>MLLSQAITLIFQGSRLWLLVALLLSAGPLVAQEKPAFQFERPRARRISLPFLLQRNLIIVSARLNGQGPYNFLLDSGVGISILTDPAVKNFLQLRTGEEIRLMGAGESEQPLLAYRVDSVLVQLPGAVAPALTFFAISEDVLNLSAYVGMPIHGILGYDVFQSFVVEVHTDPALLYLHDPVRYRTPRSRRWARVPLTLRANRMYLTTAVQLNDTLTMPLKLLLDTGAGHALSLETGSAANIPLPEHRLRAQLGLGLSGNINGYLARVKSMQLGRYQVQSLLTSFPDAQEVRLKASVPRDGGLGFELLKRFSTIIDYRRSQLLLRPNALYHDPFEHDMSGIELLAVGNDYRRYLILKVEPGSPAATAGLQPDDELLIINMQPTGNMTLTQISRLLHSGDQRELVIIVRRASGELYSTSLRLRRQI</sequence>